<dbReference type="OrthoDB" id="9808669at2"/>
<accession>A0A5N5W2Q7</accession>
<sequence length="256" mass="26602">MGSVAVPGPATYMARALQVPGHLGLGQERTSHMPSSVTSPGGHSPVLRQSLQIISMCRRIQAPTGRFAIPPPYEPALNDRAETAAIKRAFGSHSCQVAITAPKSVSGHACGACGVLESVGVLRSMRETFVAPTANLENPYPDLDYTPWWAGPPRSTSPSSRTSDSAAGTLRWSSAPRDTAEHPLASAPPRAAAPCRAAESRRYRGEATSSGTVGCRGDTGCPAGADGVAPRAGVTELVDHACLAHRRQRPGGAPQP</sequence>
<dbReference type="AlphaFoldDB" id="A0A5N5W2Q7"/>
<evidence type="ECO:0000313" key="4">
    <source>
        <dbReference type="EMBL" id="KAB7835555.1"/>
    </source>
</evidence>
<feature type="region of interest" description="Disordered" evidence="2">
    <location>
        <begin position="25"/>
        <end position="44"/>
    </location>
</feature>
<gene>
    <name evidence="4" type="ORF">FRZ00_27090</name>
</gene>
<feature type="compositionally biased region" description="Low complexity" evidence="2">
    <location>
        <begin position="183"/>
        <end position="197"/>
    </location>
</feature>
<dbReference type="SUPFAM" id="SSF53901">
    <property type="entry name" value="Thiolase-like"/>
    <property type="match status" value="1"/>
</dbReference>
<dbReference type="InterPro" id="IPR000794">
    <property type="entry name" value="Beta-ketoacyl_synthase"/>
</dbReference>
<feature type="compositionally biased region" description="Polar residues" evidence="2">
    <location>
        <begin position="32"/>
        <end position="44"/>
    </location>
</feature>
<evidence type="ECO:0000259" key="3">
    <source>
        <dbReference type="Pfam" id="PF02801"/>
    </source>
</evidence>
<keyword evidence="5" id="KW-1185">Reference proteome</keyword>
<dbReference type="InterPro" id="IPR014031">
    <property type="entry name" value="Ketoacyl_synth_C"/>
</dbReference>
<comment type="caution">
    <text evidence="4">The sequence shown here is derived from an EMBL/GenBank/DDBJ whole genome shotgun (WGS) entry which is preliminary data.</text>
</comment>
<name>A0A5N5W2Q7_STRMB</name>
<evidence type="ECO:0000313" key="5">
    <source>
        <dbReference type="Proteomes" id="UP000327000"/>
    </source>
</evidence>
<dbReference type="GO" id="GO:0004315">
    <property type="term" value="F:3-oxoacyl-[acyl-carrier-protein] synthase activity"/>
    <property type="evidence" value="ECO:0007669"/>
    <property type="project" value="TreeGrafter"/>
</dbReference>
<proteinExistence type="predicted"/>
<reference evidence="4 5" key="1">
    <citation type="journal article" date="2019" name="Microb. Cell Fact.">
        <title>Exploring novel herbicidin analogues by transcriptional regulator overexpression and MS/MS molecular networking.</title>
        <authorList>
            <person name="Shi Y."/>
            <person name="Gu R."/>
            <person name="Li Y."/>
            <person name="Wang X."/>
            <person name="Ren W."/>
            <person name="Li X."/>
            <person name="Wang L."/>
            <person name="Xie Y."/>
            <person name="Hong B."/>
        </authorList>
    </citation>
    <scope>NUCLEOTIDE SEQUENCE [LARGE SCALE GENOMIC DNA]</scope>
    <source>
        <strain evidence="4 5">US-43</strain>
    </source>
</reference>
<evidence type="ECO:0000256" key="2">
    <source>
        <dbReference type="SAM" id="MobiDB-lite"/>
    </source>
</evidence>
<dbReference type="InterPro" id="IPR016039">
    <property type="entry name" value="Thiolase-like"/>
</dbReference>
<dbReference type="PANTHER" id="PTHR11712:SF352">
    <property type="entry name" value="3-OXOACYL-[ACYL-CARRIER-PROTEIN] SYNTHASE"/>
    <property type="match status" value="1"/>
</dbReference>
<organism evidence="4 5">
    <name type="scientific">Streptomyces mobaraensis</name>
    <name type="common">Streptoverticillium mobaraense</name>
    <dbReference type="NCBI Taxonomy" id="35621"/>
    <lineage>
        <taxon>Bacteria</taxon>
        <taxon>Bacillati</taxon>
        <taxon>Actinomycetota</taxon>
        <taxon>Actinomycetes</taxon>
        <taxon>Kitasatosporales</taxon>
        <taxon>Streptomycetaceae</taxon>
        <taxon>Streptomyces</taxon>
    </lineage>
</organism>
<dbReference type="GO" id="GO:0006633">
    <property type="term" value="P:fatty acid biosynthetic process"/>
    <property type="evidence" value="ECO:0007669"/>
    <property type="project" value="TreeGrafter"/>
</dbReference>
<dbReference type="EMBL" id="VOKX01000107">
    <property type="protein sequence ID" value="KAB7835555.1"/>
    <property type="molecule type" value="Genomic_DNA"/>
</dbReference>
<feature type="domain" description="Beta-ketoacyl synthase C-terminal" evidence="3">
    <location>
        <begin position="77"/>
        <end position="137"/>
    </location>
</feature>
<dbReference type="PANTHER" id="PTHR11712">
    <property type="entry name" value="POLYKETIDE SYNTHASE-RELATED"/>
    <property type="match status" value="1"/>
</dbReference>
<dbReference type="Pfam" id="PF02801">
    <property type="entry name" value="Ketoacyl-synt_C"/>
    <property type="match status" value="1"/>
</dbReference>
<dbReference type="Proteomes" id="UP000327000">
    <property type="component" value="Unassembled WGS sequence"/>
</dbReference>
<keyword evidence="1" id="KW-0808">Transferase</keyword>
<evidence type="ECO:0000256" key="1">
    <source>
        <dbReference type="ARBA" id="ARBA00022679"/>
    </source>
</evidence>
<feature type="region of interest" description="Disordered" evidence="2">
    <location>
        <begin position="174"/>
        <end position="228"/>
    </location>
</feature>
<dbReference type="Gene3D" id="3.40.47.10">
    <property type="match status" value="1"/>
</dbReference>
<protein>
    <recommendedName>
        <fullName evidence="3">Beta-ketoacyl synthase C-terminal domain-containing protein</fullName>
    </recommendedName>
</protein>